<organism evidence="2 4">
    <name type="scientific">Limulus polyphemus</name>
    <name type="common">Atlantic horseshoe crab</name>
    <dbReference type="NCBI Taxonomy" id="6850"/>
    <lineage>
        <taxon>Eukaryota</taxon>
        <taxon>Metazoa</taxon>
        <taxon>Ecdysozoa</taxon>
        <taxon>Arthropoda</taxon>
        <taxon>Chelicerata</taxon>
        <taxon>Merostomata</taxon>
        <taxon>Xiphosura</taxon>
        <taxon>Limulidae</taxon>
        <taxon>Limulus</taxon>
    </lineage>
</organism>
<name>A0ABM1SZ14_LIMPO</name>
<evidence type="ECO:0000256" key="1">
    <source>
        <dbReference type="SAM" id="MobiDB-lite"/>
    </source>
</evidence>
<reference evidence="3 4" key="1">
    <citation type="submission" date="2025-05" db="UniProtKB">
        <authorList>
            <consortium name="RefSeq"/>
        </authorList>
    </citation>
    <scope>IDENTIFICATION</scope>
    <source>
        <tissue evidence="3 4">Muscle</tissue>
    </source>
</reference>
<dbReference type="GeneID" id="111087225"/>
<evidence type="ECO:0000313" key="3">
    <source>
        <dbReference type="RefSeq" id="XP_022248869.1"/>
    </source>
</evidence>
<gene>
    <name evidence="3 4" type="primary">LOC111087225</name>
</gene>
<feature type="region of interest" description="Disordered" evidence="1">
    <location>
        <begin position="441"/>
        <end position="489"/>
    </location>
</feature>
<feature type="compositionally biased region" description="Polar residues" evidence="1">
    <location>
        <begin position="441"/>
        <end position="477"/>
    </location>
</feature>
<accession>A0ABM1SZ14</accession>
<protein>
    <submittedName>
        <fullName evidence="3 4">Uncharacterized protein LOC111087225</fullName>
    </submittedName>
</protein>
<keyword evidence="2" id="KW-1185">Reference proteome</keyword>
<dbReference type="RefSeq" id="XP_022248870.1">
    <property type="nucleotide sequence ID" value="XM_022393162.1"/>
</dbReference>
<proteinExistence type="predicted"/>
<evidence type="ECO:0000313" key="2">
    <source>
        <dbReference type="Proteomes" id="UP000694941"/>
    </source>
</evidence>
<evidence type="ECO:0000313" key="4">
    <source>
        <dbReference type="RefSeq" id="XP_022248870.1"/>
    </source>
</evidence>
<dbReference type="Proteomes" id="UP000694941">
    <property type="component" value="Unplaced"/>
</dbReference>
<dbReference type="RefSeq" id="XP_022248869.1">
    <property type="nucleotide sequence ID" value="XM_022393161.1"/>
</dbReference>
<sequence>MAAVQPVSDPYWELERYLEQAQEEIGRAFEDLELCEGSSEKKNSKNKVPEKESICEVSDIPFTKILTPEVDGADGYRKWGRKLSCPSSPEYPYRSPELSCTLEEKHNFHPSICTRILSGDDNDDVFYPEVEKFHLSKKYSSLELTDLNERGRSSNNLYQCERITGNNRLEHISPNTQSRLLTVPARKQQQIIPSPPTTDSVEVLSVWANNLVKEIDETFSSSDHDYNSAILSSPSGLFGTKYDSLNCNTEKEHGISLNSNEKCITKPWYSISKNNDVCKYSVKYNFRNKCLGKPRVTRQLSYPASLGRNGVSQSFFSFSRTRRLSCPSCESSCSKNTFCMDNMSSDFHGEKLKCETAVQTNDDDYFVHRSTDGEMVQCNHSSLKMRAEIGVQTCPESKESPNEFSPTPDRNIRLETDSKHLVESVCAKEILDRERQTNISSKNSEVDGKSTTINSEVDGKSTTINNEVDGKSTTIQPVTEGDIDNPYRVNNQKKTNFQLKTSPGPNDHVIFCDMKQTTTDYNKTGVSNKLVGSSPWNFFIAMGRNDNSNVSTIKNWTVQKEQRSKSDSDISGKVVFEWNVPSHPKEGTKSIANKTVIPFHKDGCLFCRINIKSSSCPEMKNAREIPIYRSKNHTNELELDLTNDETR</sequence>